<evidence type="ECO:0000256" key="1">
    <source>
        <dbReference type="SAM" id="Phobius"/>
    </source>
</evidence>
<dbReference type="RefSeq" id="WP_176009083.1">
    <property type="nucleotide sequence ID" value="NZ_CP041372.2"/>
</dbReference>
<feature type="transmembrane region" description="Helical" evidence="1">
    <location>
        <begin position="150"/>
        <end position="170"/>
    </location>
</feature>
<keyword evidence="4" id="KW-1185">Reference proteome</keyword>
<gene>
    <name evidence="3" type="ORF">FLK61_30495</name>
</gene>
<protein>
    <submittedName>
        <fullName evidence="3">Spore maturation protein</fullName>
    </submittedName>
</protein>
<evidence type="ECO:0000259" key="2">
    <source>
        <dbReference type="Pfam" id="PF07670"/>
    </source>
</evidence>
<dbReference type="EMBL" id="CP041372">
    <property type="protein sequence ID" value="QKS71047.1"/>
    <property type="molecule type" value="Genomic_DNA"/>
</dbReference>
<dbReference type="GO" id="GO:0005886">
    <property type="term" value="C:plasma membrane"/>
    <property type="evidence" value="ECO:0007669"/>
    <property type="project" value="TreeGrafter"/>
</dbReference>
<dbReference type="AlphaFoldDB" id="A0A859FD93"/>
<organism evidence="3 4">
    <name type="scientific">Paenalkalicoccus suaedae</name>
    <dbReference type="NCBI Taxonomy" id="2592382"/>
    <lineage>
        <taxon>Bacteria</taxon>
        <taxon>Bacillati</taxon>
        <taxon>Bacillota</taxon>
        <taxon>Bacilli</taxon>
        <taxon>Bacillales</taxon>
        <taxon>Bacillaceae</taxon>
        <taxon>Paenalkalicoccus</taxon>
    </lineage>
</organism>
<dbReference type="Pfam" id="PF07670">
    <property type="entry name" value="Gate"/>
    <property type="match status" value="1"/>
</dbReference>
<dbReference type="InterPro" id="IPR011642">
    <property type="entry name" value="Gate_dom"/>
</dbReference>
<dbReference type="Proteomes" id="UP000318138">
    <property type="component" value="Chromosome"/>
</dbReference>
<feature type="transmembrane region" description="Helical" evidence="1">
    <location>
        <begin position="62"/>
        <end position="79"/>
    </location>
</feature>
<evidence type="ECO:0000313" key="4">
    <source>
        <dbReference type="Proteomes" id="UP000318138"/>
    </source>
</evidence>
<keyword evidence="1" id="KW-1133">Transmembrane helix</keyword>
<name>A0A859FD93_9BACI</name>
<accession>A0A859FD93</accession>
<keyword evidence="1" id="KW-0472">Membrane</keyword>
<sequence>MSAAWLIPLIVSGILLLALKKRLPAYELFVEGAKEGVDLSFRLIPFIVGMSVAIAVLRESGALFAFGSMLSPILSFIGVPEEVVPLALMRPISGSGALAITADLNKTYGPDSFIATVASVMQGSTDTTLYVLTVYFGAVGIKKMGHALKVGLLADLSGMIAAIIIVSYLFT</sequence>
<dbReference type="PANTHER" id="PTHR35793:SF2">
    <property type="entry name" value="INNER MEMBRANE PROTEIN YJIG"/>
    <property type="match status" value="1"/>
</dbReference>
<dbReference type="PANTHER" id="PTHR35793">
    <property type="entry name" value="INNER MEMBRANE PROTEIN YJIG"/>
    <property type="match status" value="1"/>
</dbReference>
<reference evidence="4" key="1">
    <citation type="submission" date="2019-07" db="EMBL/GenBank/DDBJ databases">
        <title>Bacillus alkalisoli sp. nov. isolated from saline soil.</title>
        <authorList>
            <person name="Sun J.-Q."/>
            <person name="Xu L."/>
        </authorList>
    </citation>
    <scope>NUCLEOTIDE SEQUENCE [LARGE SCALE GENOMIC DNA]</scope>
    <source>
        <strain evidence="4">M4U3P1</strain>
    </source>
</reference>
<dbReference type="InterPro" id="IPR052549">
    <property type="entry name" value="SpmB"/>
</dbReference>
<feature type="domain" description="Nucleoside transporter/FeoB GTPase Gate" evidence="2">
    <location>
        <begin position="41"/>
        <end position="142"/>
    </location>
</feature>
<evidence type="ECO:0000313" key="3">
    <source>
        <dbReference type="EMBL" id="QKS71047.1"/>
    </source>
</evidence>
<feature type="transmembrane region" description="Helical" evidence="1">
    <location>
        <begin position="113"/>
        <end position="138"/>
    </location>
</feature>
<keyword evidence="1" id="KW-0812">Transmembrane</keyword>
<feature type="transmembrane region" description="Helical" evidence="1">
    <location>
        <begin position="39"/>
        <end position="57"/>
    </location>
</feature>
<proteinExistence type="predicted"/>
<dbReference type="KEGG" id="psua:FLK61_30495"/>